<dbReference type="OrthoDB" id="2407197at2759"/>
<reference evidence="1" key="1">
    <citation type="submission" date="2021-06" db="EMBL/GenBank/DDBJ databases">
        <authorList>
            <person name="Kallberg Y."/>
            <person name="Tangrot J."/>
            <person name="Rosling A."/>
        </authorList>
    </citation>
    <scope>NUCLEOTIDE SEQUENCE</scope>
    <source>
        <strain evidence="1">IA702</strain>
    </source>
</reference>
<dbReference type="Proteomes" id="UP000789572">
    <property type="component" value="Unassembled WGS sequence"/>
</dbReference>
<dbReference type="EMBL" id="CAJVPJ010007015">
    <property type="protein sequence ID" value="CAG8672918.1"/>
    <property type="molecule type" value="Genomic_DNA"/>
</dbReference>
<name>A0A9N9HG54_9GLOM</name>
<proteinExistence type="predicted"/>
<feature type="non-terminal residue" evidence="1">
    <location>
        <position position="1"/>
    </location>
</feature>
<protein>
    <submittedName>
        <fullName evidence="1">3993_t:CDS:1</fullName>
    </submittedName>
</protein>
<sequence length="88" mass="10322">DSSIRKPMREATNENIDDFNNHRIVIDVIGPAIEDEMDADKPQKITDEKMKEFKSTYRSMAQNAKWVLSTGKVVEDELFLFGKRRRFE</sequence>
<keyword evidence="2" id="KW-1185">Reference proteome</keyword>
<evidence type="ECO:0000313" key="1">
    <source>
        <dbReference type="EMBL" id="CAG8672918.1"/>
    </source>
</evidence>
<evidence type="ECO:0000313" key="2">
    <source>
        <dbReference type="Proteomes" id="UP000789572"/>
    </source>
</evidence>
<gene>
    <name evidence="1" type="ORF">POCULU_LOCUS11072</name>
</gene>
<comment type="caution">
    <text evidence="1">The sequence shown here is derived from an EMBL/GenBank/DDBJ whole genome shotgun (WGS) entry which is preliminary data.</text>
</comment>
<accession>A0A9N9HG54</accession>
<organism evidence="1 2">
    <name type="scientific">Paraglomus occultum</name>
    <dbReference type="NCBI Taxonomy" id="144539"/>
    <lineage>
        <taxon>Eukaryota</taxon>
        <taxon>Fungi</taxon>
        <taxon>Fungi incertae sedis</taxon>
        <taxon>Mucoromycota</taxon>
        <taxon>Glomeromycotina</taxon>
        <taxon>Glomeromycetes</taxon>
        <taxon>Paraglomerales</taxon>
        <taxon>Paraglomeraceae</taxon>
        <taxon>Paraglomus</taxon>
    </lineage>
</organism>
<feature type="non-terminal residue" evidence="1">
    <location>
        <position position="88"/>
    </location>
</feature>
<dbReference type="AlphaFoldDB" id="A0A9N9HG54"/>